<dbReference type="EMBL" id="JAZHXJ010002062">
    <property type="protein sequence ID" value="KAL1841520.1"/>
    <property type="molecule type" value="Genomic_DNA"/>
</dbReference>
<dbReference type="Proteomes" id="UP001586593">
    <property type="component" value="Unassembled WGS sequence"/>
</dbReference>
<gene>
    <name evidence="2" type="ORF">VTK73DRAFT_3459</name>
</gene>
<comment type="caution">
    <text evidence="2">The sequence shown here is derived from an EMBL/GenBank/DDBJ whole genome shotgun (WGS) entry which is preliminary data.</text>
</comment>
<sequence>MMLEDKNRISLSSLKSPLHPTTESKHRRRQHPWVHRQWPQSGNSIFLSRGSRDLSQIQAYDTGQLSFSVERTILLREMFPLQRTTSYARSFS</sequence>
<evidence type="ECO:0000256" key="1">
    <source>
        <dbReference type="SAM" id="MobiDB-lite"/>
    </source>
</evidence>
<organism evidence="2 3">
    <name type="scientific">Phialemonium thermophilum</name>
    <dbReference type="NCBI Taxonomy" id="223376"/>
    <lineage>
        <taxon>Eukaryota</taxon>
        <taxon>Fungi</taxon>
        <taxon>Dikarya</taxon>
        <taxon>Ascomycota</taxon>
        <taxon>Pezizomycotina</taxon>
        <taxon>Sordariomycetes</taxon>
        <taxon>Sordariomycetidae</taxon>
        <taxon>Cephalothecales</taxon>
        <taxon>Cephalothecaceae</taxon>
        <taxon>Phialemonium</taxon>
    </lineage>
</organism>
<feature type="compositionally biased region" description="Polar residues" evidence="1">
    <location>
        <begin position="9"/>
        <end position="21"/>
    </location>
</feature>
<feature type="compositionally biased region" description="Basic residues" evidence="1">
    <location>
        <begin position="25"/>
        <end position="34"/>
    </location>
</feature>
<protein>
    <submittedName>
        <fullName evidence="2">Uncharacterized protein</fullName>
    </submittedName>
</protein>
<reference evidence="2 3" key="1">
    <citation type="journal article" date="2024" name="Commun. Biol.">
        <title>Comparative genomic analysis of thermophilic fungi reveals convergent evolutionary adaptations and gene losses.</title>
        <authorList>
            <person name="Steindorff A.S."/>
            <person name="Aguilar-Pontes M.V."/>
            <person name="Robinson A.J."/>
            <person name="Andreopoulos B."/>
            <person name="LaButti K."/>
            <person name="Kuo A."/>
            <person name="Mondo S."/>
            <person name="Riley R."/>
            <person name="Otillar R."/>
            <person name="Haridas S."/>
            <person name="Lipzen A."/>
            <person name="Grimwood J."/>
            <person name="Schmutz J."/>
            <person name="Clum A."/>
            <person name="Reid I.D."/>
            <person name="Moisan M.C."/>
            <person name="Butler G."/>
            <person name="Nguyen T.T.M."/>
            <person name="Dewar K."/>
            <person name="Conant G."/>
            <person name="Drula E."/>
            <person name="Henrissat B."/>
            <person name="Hansel C."/>
            <person name="Singer S."/>
            <person name="Hutchinson M.I."/>
            <person name="de Vries R.P."/>
            <person name="Natvig D.O."/>
            <person name="Powell A.J."/>
            <person name="Tsang A."/>
            <person name="Grigoriev I.V."/>
        </authorList>
    </citation>
    <scope>NUCLEOTIDE SEQUENCE [LARGE SCALE GENOMIC DNA]</scope>
    <source>
        <strain evidence="2 3">ATCC 24622</strain>
    </source>
</reference>
<keyword evidence="3" id="KW-1185">Reference proteome</keyword>
<name>A0ABR3VI82_9PEZI</name>
<proteinExistence type="predicted"/>
<feature type="region of interest" description="Disordered" evidence="1">
    <location>
        <begin position="1"/>
        <end position="35"/>
    </location>
</feature>
<evidence type="ECO:0000313" key="2">
    <source>
        <dbReference type="EMBL" id="KAL1841520.1"/>
    </source>
</evidence>
<accession>A0ABR3VI82</accession>
<evidence type="ECO:0000313" key="3">
    <source>
        <dbReference type="Proteomes" id="UP001586593"/>
    </source>
</evidence>